<dbReference type="Proteomes" id="UP000520156">
    <property type="component" value="Unassembled WGS sequence"/>
</dbReference>
<evidence type="ECO:0000313" key="3">
    <source>
        <dbReference type="EMBL" id="MBC2650721.1"/>
    </source>
</evidence>
<dbReference type="AlphaFoldDB" id="A0A7X1KAY7"/>
<dbReference type="SUPFAM" id="SSF53681">
    <property type="entry name" value="Aspartate/glutamate racemase"/>
    <property type="match status" value="2"/>
</dbReference>
<dbReference type="Pfam" id="PF01177">
    <property type="entry name" value="Asp_Glu_race"/>
    <property type="match status" value="1"/>
</dbReference>
<reference evidence="3 4" key="1">
    <citation type="submission" date="2020-08" db="EMBL/GenBank/DDBJ databases">
        <title>The genome sequence of Novosphingobium flavum 4Y4.</title>
        <authorList>
            <person name="Liu Y."/>
        </authorList>
    </citation>
    <scope>NUCLEOTIDE SEQUENCE [LARGE SCALE GENOMIC DNA]</scope>
    <source>
        <strain evidence="3 4">4Y4</strain>
    </source>
</reference>
<dbReference type="Gene3D" id="3.40.50.1860">
    <property type="match status" value="2"/>
</dbReference>
<dbReference type="NCBIfam" id="TIGR00035">
    <property type="entry name" value="asp_race"/>
    <property type="match status" value="1"/>
</dbReference>
<keyword evidence="4" id="KW-1185">Reference proteome</keyword>
<dbReference type="PANTHER" id="PTHR21198">
    <property type="entry name" value="GLUTAMATE RACEMASE"/>
    <property type="match status" value="1"/>
</dbReference>
<sequence>MRKLGLIGGMSWLSTRTYYEHINKLVQAKVGRQASAPLLIESLDYTSLQRLQGPEEWARAGATLADSAARLEAAGATAILIGANAMHKVYDQVATAVSVPVLHIAECVGRRLAANGVKKAALIGTRNVMIESFYRKKLIAQDVELLPPEMTFVDTLDRIIYDELMLGKATRQSERELKTMLVELERDGAEAVVLGCTELEMIVDVDANVLPIYDCTRIHAEAAVEWILGD</sequence>
<protein>
    <submittedName>
        <fullName evidence="3">Amino acid racemase</fullName>
        <ecNumber evidence="3">5.1.1.-</ecNumber>
    </submittedName>
</protein>
<keyword evidence="2 3" id="KW-0413">Isomerase</keyword>
<dbReference type="EMBL" id="JACLAU010000002">
    <property type="protein sequence ID" value="MBC2650721.1"/>
    <property type="molecule type" value="Genomic_DNA"/>
</dbReference>
<dbReference type="InterPro" id="IPR001920">
    <property type="entry name" value="Asp/Glu_race"/>
</dbReference>
<dbReference type="RefSeq" id="WP_185682132.1">
    <property type="nucleotide sequence ID" value="NZ_JACLAU010000002.1"/>
</dbReference>
<comment type="similarity">
    <text evidence="1">Belongs to the aspartate/glutamate racemases family.</text>
</comment>
<organism evidence="3 4">
    <name type="scientific">Novosphingobium aerophilum</name>
    <dbReference type="NCBI Taxonomy" id="2839843"/>
    <lineage>
        <taxon>Bacteria</taxon>
        <taxon>Pseudomonadati</taxon>
        <taxon>Pseudomonadota</taxon>
        <taxon>Alphaproteobacteria</taxon>
        <taxon>Sphingomonadales</taxon>
        <taxon>Sphingomonadaceae</taxon>
        <taxon>Novosphingobium</taxon>
    </lineage>
</organism>
<dbReference type="InterPro" id="IPR015942">
    <property type="entry name" value="Asp/Glu/hydantoin_racemase"/>
</dbReference>
<dbReference type="PANTHER" id="PTHR21198:SF7">
    <property type="entry name" value="ASPARTATE-GLUTAMATE RACEMASE FAMILY"/>
    <property type="match status" value="1"/>
</dbReference>
<evidence type="ECO:0000256" key="1">
    <source>
        <dbReference type="ARBA" id="ARBA00007847"/>
    </source>
</evidence>
<name>A0A7X1KAY7_9SPHN</name>
<proteinExistence type="inferred from homology"/>
<evidence type="ECO:0000256" key="2">
    <source>
        <dbReference type="ARBA" id="ARBA00023235"/>
    </source>
</evidence>
<accession>A0A7X1KAY7</accession>
<comment type="caution">
    <text evidence="3">The sequence shown here is derived from an EMBL/GenBank/DDBJ whole genome shotgun (WGS) entry which is preliminary data.</text>
</comment>
<dbReference type="EC" id="5.1.1.-" evidence="3"/>
<dbReference type="GO" id="GO:0047661">
    <property type="term" value="F:amino-acid racemase activity"/>
    <property type="evidence" value="ECO:0007669"/>
    <property type="project" value="InterPro"/>
</dbReference>
<evidence type="ECO:0000313" key="4">
    <source>
        <dbReference type="Proteomes" id="UP000520156"/>
    </source>
</evidence>
<gene>
    <name evidence="3" type="ORF">H7F49_03310</name>
</gene>
<dbReference type="InterPro" id="IPR004380">
    <property type="entry name" value="Asp_race"/>
</dbReference>